<evidence type="ECO:0000259" key="1">
    <source>
        <dbReference type="PROSITE" id="PS50181"/>
    </source>
</evidence>
<evidence type="ECO:0000313" key="3">
    <source>
        <dbReference type="Proteomes" id="UP000054097"/>
    </source>
</evidence>
<reference evidence="3" key="2">
    <citation type="submission" date="2015-01" db="EMBL/GenBank/DDBJ databases">
        <title>Evolutionary Origins and Diversification of the Mycorrhizal Mutualists.</title>
        <authorList>
            <consortium name="DOE Joint Genome Institute"/>
            <consortium name="Mycorrhizal Genomics Consortium"/>
            <person name="Kohler A."/>
            <person name="Kuo A."/>
            <person name="Nagy L.G."/>
            <person name="Floudas D."/>
            <person name="Copeland A."/>
            <person name="Barry K.W."/>
            <person name="Cichocki N."/>
            <person name="Veneault-Fourrey C."/>
            <person name="LaButti K."/>
            <person name="Lindquist E.A."/>
            <person name="Lipzen A."/>
            <person name="Lundell T."/>
            <person name="Morin E."/>
            <person name="Murat C."/>
            <person name="Riley R."/>
            <person name="Ohm R."/>
            <person name="Sun H."/>
            <person name="Tunlid A."/>
            <person name="Henrissat B."/>
            <person name="Grigoriev I.V."/>
            <person name="Hibbett D.S."/>
            <person name="Martin F."/>
        </authorList>
    </citation>
    <scope>NUCLEOTIDE SEQUENCE [LARGE SCALE GENOMIC DNA]</scope>
    <source>
        <strain evidence="3">MAFF 305830</strain>
    </source>
</reference>
<dbReference type="STRING" id="933852.A0A0C3BRB2"/>
<dbReference type="OrthoDB" id="3543113at2759"/>
<name>A0A0C3BRB2_SERVB</name>
<dbReference type="SUPFAM" id="SSF52047">
    <property type="entry name" value="RNI-like"/>
    <property type="match status" value="1"/>
</dbReference>
<sequence length="523" mass="59530">MWQKLPPWVLERIFKWVDRNIELTRLARVCKSWSLVAIDVLWTKCDDLTHLLPTLPNDLLQSIHSGILEFAREPRAEDLRRFIFYSHRIQQLHYYHQLPTACRYTDSSVLLKLHHCHPTLFPNLRRLCFASGNADGWKTLRCLVSPRLAQLVLYFRSGLAGEHVQLHTVAVHNACLGICDVIKGSLKTLVIKSSRQDETILAPVFADMMQHLPKLRKVQMPLGGPLLSSSFRHLCQMKDLVILDVRVYVASYEDVERLHNTMPPNPFQSLRTMHLESTISFYLPIIRLVQSNALNNLRLLFKEQCPLPTESFSSLIQATCSASSSLQVFDLTIQTPPSRRLSSNLPTAAVLLPLFAHRKLQELVVDLGVPIQLTDADMETIACMWPKLWKLRLVASTRANKCVDYTLAGNEGWKPLATCRAIMALFYHLRHLTELAVEFDASTLDELAAHSRSKVGGEKTMSIQTSNLKLFDVGCSLPGRPLCVGSWVAIMCPNLQELQWNGENEGWERTCEVLLRIQERESL</sequence>
<accession>A0A0C3BRB2</accession>
<dbReference type="SUPFAM" id="SSF81383">
    <property type="entry name" value="F-box domain"/>
    <property type="match status" value="1"/>
</dbReference>
<dbReference type="Pfam" id="PF12937">
    <property type="entry name" value="F-box-like"/>
    <property type="match status" value="1"/>
</dbReference>
<organism evidence="2 3">
    <name type="scientific">Serendipita vermifera MAFF 305830</name>
    <dbReference type="NCBI Taxonomy" id="933852"/>
    <lineage>
        <taxon>Eukaryota</taxon>
        <taxon>Fungi</taxon>
        <taxon>Dikarya</taxon>
        <taxon>Basidiomycota</taxon>
        <taxon>Agaricomycotina</taxon>
        <taxon>Agaricomycetes</taxon>
        <taxon>Sebacinales</taxon>
        <taxon>Serendipitaceae</taxon>
        <taxon>Serendipita</taxon>
    </lineage>
</organism>
<gene>
    <name evidence="2" type="ORF">M408DRAFT_18970</name>
</gene>
<dbReference type="InterPro" id="IPR036047">
    <property type="entry name" value="F-box-like_dom_sf"/>
</dbReference>
<proteinExistence type="predicted"/>
<dbReference type="PROSITE" id="PS50181">
    <property type="entry name" value="FBOX"/>
    <property type="match status" value="1"/>
</dbReference>
<protein>
    <recommendedName>
        <fullName evidence="1">F-box domain-containing protein</fullName>
    </recommendedName>
</protein>
<dbReference type="InterPro" id="IPR032675">
    <property type="entry name" value="LRR_dom_sf"/>
</dbReference>
<reference evidence="2 3" key="1">
    <citation type="submission" date="2014-04" db="EMBL/GenBank/DDBJ databases">
        <authorList>
            <consortium name="DOE Joint Genome Institute"/>
            <person name="Kuo A."/>
            <person name="Zuccaro A."/>
            <person name="Kohler A."/>
            <person name="Nagy L.G."/>
            <person name="Floudas D."/>
            <person name="Copeland A."/>
            <person name="Barry K.W."/>
            <person name="Cichocki N."/>
            <person name="Veneault-Fourrey C."/>
            <person name="LaButti K."/>
            <person name="Lindquist E.A."/>
            <person name="Lipzen A."/>
            <person name="Lundell T."/>
            <person name="Morin E."/>
            <person name="Murat C."/>
            <person name="Sun H."/>
            <person name="Tunlid A."/>
            <person name="Henrissat B."/>
            <person name="Grigoriev I.V."/>
            <person name="Hibbett D.S."/>
            <person name="Martin F."/>
            <person name="Nordberg H.P."/>
            <person name="Cantor M.N."/>
            <person name="Hua S.X."/>
        </authorList>
    </citation>
    <scope>NUCLEOTIDE SEQUENCE [LARGE SCALE GENOMIC DNA]</scope>
    <source>
        <strain evidence="2 3">MAFF 305830</strain>
    </source>
</reference>
<dbReference type="Proteomes" id="UP000054097">
    <property type="component" value="Unassembled WGS sequence"/>
</dbReference>
<dbReference type="HOGENOM" id="CLU_517879_0_0_1"/>
<dbReference type="EMBL" id="KN824277">
    <property type="protein sequence ID" value="KIM34006.1"/>
    <property type="molecule type" value="Genomic_DNA"/>
</dbReference>
<feature type="domain" description="F-box" evidence="1">
    <location>
        <begin position="1"/>
        <end position="45"/>
    </location>
</feature>
<evidence type="ECO:0000313" key="2">
    <source>
        <dbReference type="EMBL" id="KIM34006.1"/>
    </source>
</evidence>
<dbReference type="AlphaFoldDB" id="A0A0C3BRB2"/>
<keyword evidence="3" id="KW-1185">Reference proteome</keyword>
<dbReference type="InterPro" id="IPR001810">
    <property type="entry name" value="F-box_dom"/>
</dbReference>
<dbReference type="Gene3D" id="3.80.10.10">
    <property type="entry name" value="Ribonuclease Inhibitor"/>
    <property type="match status" value="1"/>
</dbReference>